<feature type="region of interest" description="Disordered" evidence="5">
    <location>
        <begin position="52"/>
        <end position="164"/>
    </location>
</feature>
<dbReference type="RefSeq" id="WP_115491308.1">
    <property type="nucleotide sequence ID" value="NZ_JACHWW010000001.1"/>
</dbReference>
<evidence type="ECO:0000256" key="2">
    <source>
        <dbReference type="ARBA" id="ARBA00022692"/>
    </source>
</evidence>
<evidence type="ECO:0000256" key="3">
    <source>
        <dbReference type="ARBA" id="ARBA00022989"/>
    </source>
</evidence>
<organism evidence="8 9">
    <name type="scientific">Alteriqipengyuania lutimaris</name>
    <dbReference type="NCBI Taxonomy" id="1538146"/>
    <lineage>
        <taxon>Bacteria</taxon>
        <taxon>Pseudomonadati</taxon>
        <taxon>Pseudomonadota</taxon>
        <taxon>Alphaproteobacteria</taxon>
        <taxon>Sphingomonadales</taxon>
        <taxon>Erythrobacteraceae</taxon>
        <taxon>Alteriqipengyuania</taxon>
    </lineage>
</organism>
<keyword evidence="9" id="KW-1185">Reference proteome</keyword>
<protein>
    <submittedName>
        <fullName evidence="8">TonB family protein</fullName>
    </submittedName>
</protein>
<dbReference type="SUPFAM" id="SSF74653">
    <property type="entry name" value="TolA/TonB C-terminal domain"/>
    <property type="match status" value="1"/>
</dbReference>
<dbReference type="GO" id="GO:0016020">
    <property type="term" value="C:membrane"/>
    <property type="evidence" value="ECO:0007669"/>
    <property type="project" value="UniProtKB-SubCell"/>
</dbReference>
<evidence type="ECO:0000313" key="8">
    <source>
        <dbReference type="EMBL" id="RDS77087.1"/>
    </source>
</evidence>
<feature type="compositionally biased region" description="Low complexity" evidence="5">
    <location>
        <begin position="68"/>
        <end position="83"/>
    </location>
</feature>
<evidence type="ECO:0000256" key="5">
    <source>
        <dbReference type="SAM" id="MobiDB-lite"/>
    </source>
</evidence>
<dbReference type="NCBIfam" id="TIGR01352">
    <property type="entry name" value="tonB_Cterm"/>
    <property type="match status" value="1"/>
</dbReference>
<dbReference type="AlphaFoldDB" id="A0A395LL19"/>
<dbReference type="GO" id="GO:0055085">
    <property type="term" value="P:transmembrane transport"/>
    <property type="evidence" value="ECO:0007669"/>
    <property type="project" value="InterPro"/>
</dbReference>
<keyword evidence="2 6" id="KW-0812">Transmembrane</keyword>
<dbReference type="Gene3D" id="3.30.1150.10">
    <property type="match status" value="1"/>
</dbReference>
<comment type="caution">
    <text evidence="8">The sequence shown here is derived from an EMBL/GenBank/DDBJ whole genome shotgun (WGS) entry which is preliminary data.</text>
</comment>
<dbReference type="Pfam" id="PF03544">
    <property type="entry name" value="TonB_C"/>
    <property type="match status" value="1"/>
</dbReference>
<sequence>MDDSRGFSDATTRPSVPVLAAIVLLHVLLFYGLIRALAPDLVSEAIGPQISAFDVDRPRPPPSPTPTPTQEAAPAQAAGPPEDAAGEEGDPGERSTARAVSAPEPPIPLPSRSAAPRAPSTGSANQSGAADSGDGTGAQGQGTGTGAGGEGQGGGGGGVATQPSLTRSISDVSAFPIPPGGREARVGTRTIVSLDVSAQGRVTGCRIYRSSGFPASDAKVCELAYDQIRFEPARDRAGNPVPARFLYQQEYFERGNR</sequence>
<evidence type="ECO:0000313" key="9">
    <source>
        <dbReference type="Proteomes" id="UP000254101"/>
    </source>
</evidence>
<dbReference type="InterPro" id="IPR037682">
    <property type="entry name" value="TonB_C"/>
</dbReference>
<reference evidence="8 9" key="1">
    <citation type="submission" date="2018-07" db="EMBL/GenBank/DDBJ databases">
        <title>Erythrobacter nanhaiensis sp. nov., a novel member of the genus Erythrobacter isolated from the South China Sea.</title>
        <authorList>
            <person name="Chen X."/>
            <person name="Liu J."/>
        </authorList>
    </citation>
    <scope>NUCLEOTIDE SEQUENCE [LARGE SCALE GENOMIC DNA]</scope>
    <source>
        <strain evidence="8 9">S-5</strain>
    </source>
</reference>
<gene>
    <name evidence="8" type="ORF">DL238_05305</name>
</gene>
<name>A0A395LL19_9SPHN</name>
<evidence type="ECO:0000256" key="1">
    <source>
        <dbReference type="ARBA" id="ARBA00004167"/>
    </source>
</evidence>
<feature type="transmembrane region" description="Helical" evidence="6">
    <location>
        <begin position="15"/>
        <end position="34"/>
    </location>
</feature>
<feature type="compositionally biased region" description="Gly residues" evidence="5">
    <location>
        <begin position="134"/>
        <end position="159"/>
    </location>
</feature>
<evidence type="ECO:0000259" key="7">
    <source>
        <dbReference type="Pfam" id="PF03544"/>
    </source>
</evidence>
<proteinExistence type="predicted"/>
<keyword evidence="3 6" id="KW-1133">Transmembrane helix</keyword>
<feature type="compositionally biased region" description="Low complexity" evidence="5">
    <location>
        <begin position="110"/>
        <end position="133"/>
    </location>
</feature>
<comment type="subcellular location">
    <subcellularLocation>
        <location evidence="1">Membrane</location>
        <topology evidence="1">Single-pass membrane protein</topology>
    </subcellularLocation>
</comment>
<dbReference type="InterPro" id="IPR006260">
    <property type="entry name" value="TonB/TolA_C"/>
</dbReference>
<accession>A0A395LL19</accession>
<feature type="domain" description="TonB C-terminal" evidence="7">
    <location>
        <begin position="183"/>
        <end position="245"/>
    </location>
</feature>
<dbReference type="OrthoDB" id="7390536at2"/>
<dbReference type="Proteomes" id="UP000254101">
    <property type="component" value="Unassembled WGS sequence"/>
</dbReference>
<keyword evidence="4 6" id="KW-0472">Membrane</keyword>
<evidence type="ECO:0000256" key="6">
    <source>
        <dbReference type="SAM" id="Phobius"/>
    </source>
</evidence>
<evidence type="ECO:0000256" key="4">
    <source>
        <dbReference type="ARBA" id="ARBA00023136"/>
    </source>
</evidence>
<dbReference type="EMBL" id="QRBB01000001">
    <property type="protein sequence ID" value="RDS77087.1"/>
    <property type="molecule type" value="Genomic_DNA"/>
</dbReference>